<name>A0A3B5ACJ8_9TELE</name>
<feature type="region of interest" description="Disordered" evidence="1">
    <location>
        <begin position="1"/>
        <end position="72"/>
    </location>
</feature>
<dbReference type="Gene3D" id="2.30.29.30">
    <property type="entry name" value="Pleckstrin-homology domain (PH domain)/Phosphotyrosine-binding domain (PTB)"/>
    <property type="match status" value="1"/>
</dbReference>
<feature type="compositionally biased region" description="Basic and acidic residues" evidence="1">
    <location>
        <begin position="61"/>
        <end position="72"/>
    </location>
</feature>
<dbReference type="SUPFAM" id="SSF50729">
    <property type="entry name" value="PH domain-like"/>
    <property type="match status" value="1"/>
</dbReference>
<feature type="region of interest" description="Disordered" evidence="1">
    <location>
        <begin position="226"/>
        <end position="303"/>
    </location>
</feature>
<feature type="compositionally biased region" description="Low complexity" evidence="1">
    <location>
        <begin position="252"/>
        <end position="273"/>
    </location>
</feature>
<protein>
    <submittedName>
        <fullName evidence="3">Pleckstrin and Sec7 domain containing a</fullName>
    </submittedName>
</protein>
<evidence type="ECO:0000259" key="2">
    <source>
        <dbReference type="Pfam" id="PF15410"/>
    </source>
</evidence>
<dbReference type="Ensembl" id="ENSSPAT00000018780.1">
    <property type="protein sequence ID" value="ENSSPAP00000018500.1"/>
    <property type="gene ID" value="ENSSPAG00000013945.1"/>
</dbReference>
<organism evidence="3">
    <name type="scientific">Stegastes partitus</name>
    <name type="common">bicolor damselfish</name>
    <dbReference type="NCBI Taxonomy" id="144197"/>
    <lineage>
        <taxon>Eukaryota</taxon>
        <taxon>Metazoa</taxon>
        <taxon>Chordata</taxon>
        <taxon>Craniata</taxon>
        <taxon>Vertebrata</taxon>
        <taxon>Euteleostomi</taxon>
        <taxon>Actinopterygii</taxon>
        <taxon>Neopterygii</taxon>
        <taxon>Teleostei</taxon>
        <taxon>Neoteleostei</taxon>
        <taxon>Acanthomorphata</taxon>
        <taxon>Ovalentaria</taxon>
        <taxon>Pomacentridae</taxon>
        <taxon>Stegastes</taxon>
    </lineage>
</organism>
<evidence type="ECO:0000313" key="3">
    <source>
        <dbReference type="Ensembl" id="ENSSPAP00000018500.1"/>
    </source>
</evidence>
<feature type="compositionally biased region" description="Polar residues" evidence="1">
    <location>
        <begin position="231"/>
        <end position="241"/>
    </location>
</feature>
<reference evidence="3" key="1">
    <citation type="submission" date="2023-09" db="UniProtKB">
        <authorList>
            <consortium name="Ensembl"/>
        </authorList>
    </citation>
    <scope>IDENTIFICATION</scope>
</reference>
<accession>A0A3B5ACJ8</accession>
<dbReference type="Pfam" id="PF15410">
    <property type="entry name" value="PH_9"/>
    <property type="match status" value="1"/>
</dbReference>
<dbReference type="InterPro" id="IPR011993">
    <property type="entry name" value="PH-like_dom_sf"/>
</dbReference>
<dbReference type="GeneTree" id="ENSGT00940000155061"/>
<feature type="domain" description="Pleckstrin homology" evidence="2">
    <location>
        <begin position="109"/>
        <end position="164"/>
    </location>
</feature>
<proteinExistence type="predicted"/>
<dbReference type="PANTHER" id="PTHR10663">
    <property type="entry name" value="GUANYL-NUCLEOTIDE EXCHANGE FACTOR"/>
    <property type="match status" value="1"/>
</dbReference>
<sequence length="303" mass="33442">MIGVNSIHSTGRMRSRSLCSVRSGRDSRDTDPFRYPRTPRSRSLKPLAFPDLLGKTQDGQQHPDEEELRKSMSELADVRTDSASHTMKRLGSGGNPLVGVAQQADGELYKSGFLVRKVHADPDGKRTPRGKRGWKSFYAMLKGLVLYLQKSHENRFRAVSSELADLTASTPDRKVKGRELEEQKLRQEYLEFEKTRYGTYAMLLRAKLSSGDEDLSAFESRLFDDGGLQRAHSSPTLPQDTASKEKTRGAKTSKSLKVTSSSSSTSKSSSSVKESSKKKNGGGGGNAQQPEPQKQSSKQDEAP</sequence>
<dbReference type="InterPro" id="IPR041681">
    <property type="entry name" value="PH_9"/>
</dbReference>
<dbReference type="AlphaFoldDB" id="A0A3B5ACJ8"/>
<dbReference type="PANTHER" id="PTHR10663:SF334">
    <property type="entry name" value="PH AND SEC7 DOMAIN-CONTAINING PROTEIN 1"/>
    <property type="match status" value="1"/>
</dbReference>
<dbReference type="STRING" id="144197.ENSSPAP00000018500"/>
<evidence type="ECO:0000256" key="1">
    <source>
        <dbReference type="SAM" id="MobiDB-lite"/>
    </source>
</evidence>
<feature type="compositionally biased region" description="Basic and acidic residues" evidence="1">
    <location>
        <begin position="23"/>
        <end position="34"/>
    </location>
</feature>